<dbReference type="EMBL" id="MCFJ01000015">
    <property type="protein sequence ID" value="ORY58722.1"/>
    <property type="molecule type" value="Genomic_DNA"/>
</dbReference>
<organism evidence="2 3">
    <name type="scientific">Pseudomassariella vexata</name>
    <dbReference type="NCBI Taxonomy" id="1141098"/>
    <lineage>
        <taxon>Eukaryota</taxon>
        <taxon>Fungi</taxon>
        <taxon>Dikarya</taxon>
        <taxon>Ascomycota</taxon>
        <taxon>Pezizomycotina</taxon>
        <taxon>Sordariomycetes</taxon>
        <taxon>Xylariomycetidae</taxon>
        <taxon>Amphisphaeriales</taxon>
        <taxon>Pseudomassariaceae</taxon>
        <taxon>Pseudomassariella</taxon>
    </lineage>
</organism>
<accession>A0A1Y2DHJ8</accession>
<evidence type="ECO:0000313" key="3">
    <source>
        <dbReference type="Proteomes" id="UP000193689"/>
    </source>
</evidence>
<reference evidence="2 3" key="1">
    <citation type="submission" date="2016-07" db="EMBL/GenBank/DDBJ databases">
        <title>Pervasive Adenine N6-methylation of Active Genes in Fungi.</title>
        <authorList>
            <consortium name="DOE Joint Genome Institute"/>
            <person name="Mondo S.J."/>
            <person name="Dannebaum R.O."/>
            <person name="Kuo R.C."/>
            <person name="Labutti K."/>
            <person name="Haridas S."/>
            <person name="Kuo A."/>
            <person name="Salamov A."/>
            <person name="Ahrendt S.R."/>
            <person name="Lipzen A."/>
            <person name="Sullivan W."/>
            <person name="Andreopoulos W.B."/>
            <person name="Clum A."/>
            <person name="Lindquist E."/>
            <person name="Daum C."/>
            <person name="Ramamoorthy G.K."/>
            <person name="Gryganskyi A."/>
            <person name="Culley D."/>
            <person name="Magnuson J.K."/>
            <person name="James T.Y."/>
            <person name="O'Malley M.A."/>
            <person name="Stajich J.E."/>
            <person name="Spatafora J.W."/>
            <person name="Visel A."/>
            <person name="Grigoriev I.V."/>
        </authorList>
    </citation>
    <scope>NUCLEOTIDE SEQUENCE [LARGE SCALE GENOMIC DNA]</scope>
    <source>
        <strain evidence="2 3">CBS 129021</strain>
    </source>
</reference>
<evidence type="ECO:0000259" key="1">
    <source>
        <dbReference type="Pfam" id="PF20150"/>
    </source>
</evidence>
<evidence type="ECO:0000313" key="2">
    <source>
        <dbReference type="EMBL" id="ORY58722.1"/>
    </source>
</evidence>
<comment type="caution">
    <text evidence="2">The sequence shown here is derived from an EMBL/GenBank/DDBJ whole genome shotgun (WGS) entry which is preliminary data.</text>
</comment>
<dbReference type="RefSeq" id="XP_040711534.1">
    <property type="nucleotide sequence ID" value="XM_040858782.1"/>
</dbReference>
<dbReference type="AlphaFoldDB" id="A0A1Y2DHJ8"/>
<dbReference type="InterPro" id="IPR045518">
    <property type="entry name" value="2EXR"/>
</dbReference>
<protein>
    <recommendedName>
        <fullName evidence="1">2EXR domain-containing protein</fullName>
    </recommendedName>
</protein>
<name>A0A1Y2DHJ8_9PEZI</name>
<dbReference type="GeneID" id="63774994"/>
<proteinExistence type="predicted"/>
<dbReference type="InParanoid" id="A0A1Y2DHJ8"/>
<feature type="domain" description="2EXR" evidence="1">
    <location>
        <begin position="16"/>
        <end position="107"/>
    </location>
</feature>
<keyword evidence="3" id="KW-1185">Reference proteome</keyword>
<dbReference type="OrthoDB" id="4707605at2759"/>
<sequence>MNMLLNPLHRLRAAKFTPFPQLPVELRLQVWEEAFAQEGRRIVQICNDTILPSKSLISPLLAVDFESRQCGLRTFPLVLSVFQYTSDEDTSDEDSIGKVYLHPLNDIFAWNDDPTDLHPRLEEFTRRLCRTRPLSEDQRAQIRTVLKWEILTWDGSPCPPRWHLPHRDRIYRCNLSNPTVFCDFLSWLPHAQRLLLVYLDGGRNVQNLIYRFAHDLRTLHGEELLERYRNKVWVTGEYYIFAHKWRAHWGGRDCWRETDELEAWERERTTVITPSWTVFM</sequence>
<dbReference type="Proteomes" id="UP000193689">
    <property type="component" value="Unassembled WGS sequence"/>
</dbReference>
<dbReference type="Pfam" id="PF20150">
    <property type="entry name" value="2EXR"/>
    <property type="match status" value="1"/>
</dbReference>
<gene>
    <name evidence="2" type="ORF">BCR38DRAFT_413041</name>
</gene>